<comment type="similarity">
    <text evidence="6">Belongs to the methyltransferase superfamily. RsmI family.</text>
</comment>
<dbReference type="FunFam" id="3.30.950.10:FF:000002">
    <property type="entry name" value="Ribosomal RNA small subunit methyltransferase I"/>
    <property type="match status" value="1"/>
</dbReference>
<dbReference type="Gene3D" id="3.40.1010.10">
    <property type="entry name" value="Cobalt-precorrin-4 Transmethylase, Domain 1"/>
    <property type="match status" value="1"/>
</dbReference>
<evidence type="ECO:0000256" key="1">
    <source>
        <dbReference type="ARBA" id="ARBA00022490"/>
    </source>
</evidence>
<dbReference type="GO" id="GO:0005737">
    <property type="term" value="C:cytoplasm"/>
    <property type="evidence" value="ECO:0007669"/>
    <property type="project" value="UniProtKB-SubCell"/>
</dbReference>
<comment type="function">
    <text evidence="6">Catalyzes the 2'-O-methylation of the ribose of cytidine 1402 (C1402) in 16S rRNA.</text>
</comment>
<comment type="subcellular location">
    <subcellularLocation>
        <location evidence="6">Cytoplasm</location>
    </subcellularLocation>
</comment>
<reference evidence="9" key="1">
    <citation type="journal article" date="2021" name="PeerJ">
        <title>Extensive microbial diversity within the chicken gut microbiome revealed by metagenomics and culture.</title>
        <authorList>
            <person name="Gilroy R."/>
            <person name="Ravi A."/>
            <person name="Getino M."/>
            <person name="Pursley I."/>
            <person name="Horton D.L."/>
            <person name="Alikhan N.F."/>
            <person name="Baker D."/>
            <person name="Gharbi K."/>
            <person name="Hall N."/>
            <person name="Watson M."/>
            <person name="Adriaenssens E.M."/>
            <person name="Foster-Nyarko E."/>
            <person name="Jarju S."/>
            <person name="Secka A."/>
            <person name="Antonio M."/>
            <person name="Oren A."/>
            <person name="Chaudhuri R.R."/>
            <person name="La Ragione R."/>
            <person name="Hildebrand F."/>
            <person name="Pallen M.J."/>
        </authorList>
    </citation>
    <scope>NUCLEOTIDE SEQUENCE</scope>
    <source>
        <strain evidence="9">ChiHjej10B9-4811</strain>
    </source>
</reference>
<dbReference type="GO" id="GO:0070677">
    <property type="term" value="F:rRNA (cytosine-2'-O-)-methyltransferase activity"/>
    <property type="evidence" value="ECO:0007669"/>
    <property type="project" value="UniProtKB-UniRule"/>
</dbReference>
<dbReference type="PANTHER" id="PTHR46111">
    <property type="entry name" value="RIBOSOMAL RNA SMALL SUBUNIT METHYLTRANSFERASE I"/>
    <property type="match status" value="1"/>
</dbReference>
<dbReference type="InterPro" id="IPR053910">
    <property type="entry name" value="RsmI_HTH"/>
</dbReference>
<dbReference type="Gene3D" id="3.30.950.10">
    <property type="entry name" value="Methyltransferase, Cobalt-precorrin-4 Transmethylase, Domain 2"/>
    <property type="match status" value="1"/>
</dbReference>
<dbReference type="EMBL" id="DWUS01000104">
    <property type="protein sequence ID" value="HJD51126.1"/>
    <property type="molecule type" value="Genomic_DNA"/>
</dbReference>
<feature type="domain" description="RsmI HTH" evidence="8">
    <location>
        <begin position="266"/>
        <end position="308"/>
    </location>
</feature>
<dbReference type="Pfam" id="PF00590">
    <property type="entry name" value="TP_methylase"/>
    <property type="match status" value="1"/>
</dbReference>
<keyword evidence="4 6" id="KW-0808">Transferase</keyword>
<dbReference type="InterPro" id="IPR014776">
    <property type="entry name" value="4pyrrole_Mease_sub2"/>
</dbReference>
<evidence type="ECO:0000256" key="4">
    <source>
        <dbReference type="ARBA" id="ARBA00022679"/>
    </source>
</evidence>
<evidence type="ECO:0000256" key="5">
    <source>
        <dbReference type="ARBA" id="ARBA00022691"/>
    </source>
</evidence>
<comment type="catalytic activity">
    <reaction evidence="6">
        <text>cytidine(1402) in 16S rRNA + S-adenosyl-L-methionine = 2'-O-methylcytidine(1402) in 16S rRNA + S-adenosyl-L-homocysteine + H(+)</text>
        <dbReference type="Rhea" id="RHEA:42924"/>
        <dbReference type="Rhea" id="RHEA-COMP:10285"/>
        <dbReference type="Rhea" id="RHEA-COMP:10286"/>
        <dbReference type="ChEBI" id="CHEBI:15378"/>
        <dbReference type="ChEBI" id="CHEBI:57856"/>
        <dbReference type="ChEBI" id="CHEBI:59789"/>
        <dbReference type="ChEBI" id="CHEBI:74495"/>
        <dbReference type="ChEBI" id="CHEBI:82748"/>
        <dbReference type="EC" id="2.1.1.198"/>
    </reaction>
</comment>
<sequence length="314" mass="32821">MRADAEHRAPQGVKVVGFNPMESSPHTVPTAQAEGGALILGGTPIGNLADASPRLREALASADVLAVEDSRTLRKLAAGLGVTTRGRVLVNHDHNEADRAGQIVEAVAAGQTVLLMSDAGMPAVSDPGYVAAATVANAGLTVTALPGPSAVVTAIAVSGLPSGRFTFEGFLARKGSDRTRRLAALATEERTMVFYESPHRLAATLHDFAEVFGAERRAAVCRELTKLHEEVARGSLQELITWAESKQIKGEIAIVVEGAPEPEAEEAENLTDLVLELVAGGVRLKAACAQVAEAHGVSKRDLYQATLAVKDSES</sequence>
<name>A0A9D2ZSZ1_9MICC</name>
<dbReference type="InterPro" id="IPR008189">
    <property type="entry name" value="rRNA_ssu_MeTfrase_I"/>
</dbReference>
<dbReference type="EC" id="2.1.1.198" evidence="6"/>
<evidence type="ECO:0000313" key="10">
    <source>
        <dbReference type="Proteomes" id="UP000823908"/>
    </source>
</evidence>
<evidence type="ECO:0000256" key="3">
    <source>
        <dbReference type="ARBA" id="ARBA00022603"/>
    </source>
</evidence>
<dbReference type="AlphaFoldDB" id="A0A9D2ZSZ1"/>
<dbReference type="HAMAP" id="MF_01877">
    <property type="entry name" value="16SrRNA_methyltr_I"/>
    <property type="match status" value="1"/>
</dbReference>
<dbReference type="Pfam" id="PF23016">
    <property type="entry name" value="RsmI_C"/>
    <property type="match status" value="1"/>
</dbReference>
<keyword evidence="5 6" id="KW-0949">S-adenosyl-L-methionine</keyword>
<accession>A0A9D2ZSZ1</accession>
<keyword evidence="1 6" id="KW-0963">Cytoplasm</keyword>
<dbReference type="PANTHER" id="PTHR46111:SF1">
    <property type="entry name" value="RIBOSOMAL RNA SMALL SUBUNIT METHYLTRANSFERASE I"/>
    <property type="match status" value="1"/>
</dbReference>
<reference evidence="9" key="2">
    <citation type="submission" date="2021-04" db="EMBL/GenBank/DDBJ databases">
        <authorList>
            <person name="Gilroy R."/>
        </authorList>
    </citation>
    <scope>NUCLEOTIDE SEQUENCE</scope>
    <source>
        <strain evidence="9">ChiHjej10B9-4811</strain>
    </source>
</reference>
<dbReference type="InterPro" id="IPR018063">
    <property type="entry name" value="SAM_MeTrfase_RsmI_CS"/>
</dbReference>
<comment type="caution">
    <text evidence="9">The sequence shown here is derived from an EMBL/GenBank/DDBJ whole genome shotgun (WGS) entry which is preliminary data.</text>
</comment>
<evidence type="ECO:0000259" key="7">
    <source>
        <dbReference type="Pfam" id="PF00590"/>
    </source>
</evidence>
<keyword evidence="3 6" id="KW-0489">Methyltransferase</keyword>
<proteinExistence type="inferred from homology"/>
<protein>
    <recommendedName>
        <fullName evidence="6">Ribosomal RNA small subunit methyltransferase I</fullName>
        <ecNumber evidence="6">2.1.1.198</ecNumber>
    </recommendedName>
    <alternativeName>
        <fullName evidence="6">16S rRNA 2'-O-ribose C1402 methyltransferase</fullName>
    </alternativeName>
    <alternativeName>
        <fullName evidence="6">rRNA (cytidine-2'-O-)-methyltransferase RsmI</fullName>
    </alternativeName>
</protein>
<dbReference type="SUPFAM" id="SSF53790">
    <property type="entry name" value="Tetrapyrrole methylase"/>
    <property type="match status" value="1"/>
</dbReference>
<dbReference type="Proteomes" id="UP000823908">
    <property type="component" value="Unassembled WGS sequence"/>
</dbReference>
<organism evidence="9 10">
    <name type="scientific">Candidatus Rothia avistercoris</name>
    <dbReference type="NCBI Taxonomy" id="2840479"/>
    <lineage>
        <taxon>Bacteria</taxon>
        <taxon>Bacillati</taxon>
        <taxon>Actinomycetota</taxon>
        <taxon>Actinomycetes</taxon>
        <taxon>Micrococcales</taxon>
        <taxon>Micrococcaceae</taxon>
        <taxon>Rothia</taxon>
    </lineage>
</organism>
<evidence type="ECO:0000313" key="9">
    <source>
        <dbReference type="EMBL" id="HJD51126.1"/>
    </source>
</evidence>
<evidence type="ECO:0000256" key="2">
    <source>
        <dbReference type="ARBA" id="ARBA00022552"/>
    </source>
</evidence>
<evidence type="ECO:0000259" key="8">
    <source>
        <dbReference type="Pfam" id="PF23016"/>
    </source>
</evidence>
<evidence type="ECO:0000256" key="6">
    <source>
        <dbReference type="HAMAP-Rule" id="MF_01877"/>
    </source>
</evidence>
<dbReference type="InterPro" id="IPR014777">
    <property type="entry name" value="4pyrrole_Mease_sub1"/>
</dbReference>
<dbReference type="InterPro" id="IPR035996">
    <property type="entry name" value="4pyrrol_Methylase_sf"/>
</dbReference>
<dbReference type="PIRSF" id="PIRSF005917">
    <property type="entry name" value="MTase_YraL"/>
    <property type="match status" value="1"/>
</dbReference>
<feature type="domain" description="Tetrapyrrole methylase" evidence="7">
    <location>
        <begin position="42"/>
        <end position="239"/>
    </location>
</feature>
<dbReference type="NCBIfam" id="TIGR00096">
    <property type="entry name" value="16S rRNA (cytidine(1402)-2'-O)-methyltransferase"/>
    <property type="match status" value="1"/>
</dbReference>
<dbReference type="InterPro" id="IPR000878">
    <property type="entry name" value="4pyrrol_Mease"/>
</dbReference>
<dbReference type="PROSITE" id="PS01296">
    <property type="entry name" value="RSMI"/>
    <property type="match status" value="1"/>
</dbReference>
<keyword evidence="2 6" id="KW-0698">rRNA processing</keyword>
<dbReference type="CDD" id="cd11648">
    <property type="entry name" value="RsmI"/>
    <property type="match status" value="1"/>
</dbReference>
<gene>
    <name evidence="6 9" type="primary">rsmI</name>
    <name evidence="9" type="ORF">H9908_04595</name>
</gene>